<feature type="compositionally biased region" description="Low complexity" evidence="12">
    <location>
        <begin position="63"/>
        <end position="83"/>
    </location>
</feature>
<evidence type="ECO:0000256" key="6">
    <source>
        <dbReference type="ARBA" id="ARBA00022801"/>
    </source>
</evidence>
<evidence type="ECO:0000256" key="2">
    <source>
        <dbReference type="ARBA" id="ARBA00004987"/>
    </source>
</evidence>
<name>A0A5C3R224_9AGAR</name>
<feature type="domain" description="CBM1" evidence="14">
    <location>
        <begin position="17"/>
        <end position="53"/>
    </location>
</feature>
<dbReference type="GO" id="GO:0005576">
    <property type="term" value="C:extracellular region"/>
    <property type="evidence" value="ECO:0007669"/>
    <property type="project" value="InterPro"/>
</dbReference>
<keyword evidence="8" id="KW-0325">Glycoprotein</keyword>
<comment type="pathway">
    <text evidence="2">Glycan metabolism; cellulose degradation.</text>
</comment>
<keyword evidence="5 13" id="KW-0732">Signal</keyword>
<evidence type="ECO:0000256" key="13">
    <source>
        <dbReference type="SAM" id="SignalP"/>
    </source>
</evidence>
<organism evidence="15 16">
    <name type="scientific">Pterulicium gracile</name>
    <dbReference type="NCBI Taxonomy" id="1884261"/>
    <lineage>
        <taxon>Eukaryota</taxon>
        <taxon>Fungi</taxon>
        <taxon>Dikarya</taxon>
        <taxon>Basidiomycota</taxon>
        <taxon>Agaricomycotina</taxon>
        <taxon>Agaricomycetes</taxon>
        <taxon>Agaricomycetidae</taxon>
        <taxon>Agaricales</taxon>
        <taxon>Pleurotineae</taxon>
        <taxon>Pterulaceae</taxon>
        <taxon>Pterulicium</taxon>
    </lineage>
</organism>
<evidence type="ECO:0000256" key="9">
    <source>
        <dbReference type="ARBA" id="ARBA00023277"/>
    </source>
</evidence>
<dbReference type="SMART" id="SM01217">
    <property type="entry name" value="Fn3_like"/>
    <property type="match status" value="1"/>
</dbReference>
<dbReference type="InterPro" id="IPR017853">
    <property type="entry name" value="GH"/>
</dbReference>
<dbReference type="FunFam" id="3.20.20.300:FF:000002">
    <property type="entry name" value="Probable beta-glucosidase"/>
    <property type="match status" value="1"/>
</dbReference>
<dbReference type="GO" id="GO:0030248">
    <property type="term" value="F:cellulose binding"/>
    <property type="evidence" value="ECO:0007669"/>
    <property type="project" value="InterPro"/>
</dbReference>
<dbReference type="InterPro" id="IPR002772">
    <property type="entry name" value="Glyco_hydro_3_C"/>
</dbReference>
<accession>A0A5C3R224</accession>
<keyword evidence="7" id="KW-0136">Cellulose degradation</keyword>
<evidence type="ECO:0000256" key="3">
    <source>
        <dbReference type="ARBA" id="ARBA00005336"/>
    </source>
</evidence>
<evidence type="ECO:0000256" key="8">
    <source>
        <dbReference type="ARBA" id="ARBA00023180"/>
    </source>
</evidence>
<dbReference type="FunFam" id="3.40.50.1700:FF:000003">
    <property type="entry name" value="Probable beta-glucosidase"/>
    <property type="match status" value="1"/>
</dbReference>
<evidence type="ECO:0000256" key="11">
    <source>
        <dbReference type="ARBA" id="ARBA00023326"/>
    </source>
</evidence>
<dbReference type="Gene3D" id="3.20.20.300">
    <property type="entry name" value="Glycoside hydrolase, family 3, N-terminal domain"/>
    <property type="match status" value="1"/>
</dbReference>
<dbReference type="SUPFAM" id="SSF51445">
    <property type="entry name" value="(Trans)glycosidases"/>
    <property type="match status" value="1"/>
</dbReference>
<dbReference type="AlphaFoldDB" id="A0A5C3R224"/>
<dbReference type="OrthoDB" id="416222at2759"/>
<protein>
    <recommendedName>
        <fullName evidence="4">beta-glucosidase</fullName>
        <ecNumber evidence="4">3.2.1.21</ecNumber>
    </recommendedName>
</protein>
<dbReference type="InterPro" id="IPR036962">
    <property type="entry name" value="Glyco_hydro_3_N_sf"/>
</dbReference>
<dbReference type="PROSITE" id="PS00562">
    <property type="entry name" value="CBM1_1"/>
    <property type="match status" value="1"/>
</dbReference>
<keyword evidence="9" id="KW-0119">Carbohydrate metabolism</keyword>
<dbReference type="PANTHER" id="PTHR42715">
    <property type="entry name" value="BETA-GLUCOSIDASE"/>
    <property type="match status" value="1"/>
</dbReference>
<feature type="region of interest" description="Disordered" evidence="12">
    <location>
        <begin position="58"/>
        <end position="87"/>
    </location>
</feature>
<dbReference type="InterPro" id="IPR026891">
    <property type="entry name" value="Fn3-like"/>
</dbReference>
<dbReference type="SUPFAM" id="SSF52279">
    <property type="entry name" value="Beta-D-glucan exohydrolase, C-terminal domain"/>
    <property type="match status" value="1"/>
</dbReference>
<dbReference type="InterPro" id="IPR000254">
    <property type="entry name" value="CBD"/>
</dbReference>
<dbReference type="Pfam" id="PF14310">
    <property type="entry name" value="Fn3-like"/>
    <property type="match status" value="1"/>
</dbReference>
<evidence type="ECO:0000313" key="16">
    <source>
        <dbReference type="Proteomes" id="UP000305067"/>
    </source>
</evidence>
<dbReference type="PROSITE" id="PS51164">
    <property type="entry name" value="CBM1_2"/>
    <property type="match status" value="1"/>
</dbReference>
<evidence type="ECO:0000256" key="4">
    <source>
        <dbReference type="ARBA" id="ARBA00012744"/>
    </source>
</evidence>
<dbReference type="PANTHER" id="PTHR42715:SF2">
    <property type="entry name" value="BETA-GLUCOSIDASE F-RELATED"/>
    <property type="match status" value="1"/>
</dbReference>
<dbReference type="Gene3D" id="2.60.40.10">
    <property type="entry name" value="Immunoglobulins"/>
    <property type="match status" value="1"/>
</dbReference>
<evidence type="ECO:0000313" key="15">
    <source>
        <dbReference type="EMBL" id="TFL06679.1"/>
    </source>
</evidence>
<comment type="catalytic activity">
    <reaction evidence="1">
        <text>Hydrolysis of terminal, non-reducing beta-D-glucosyl residues with release of beta-D-glucose.</text>
        <dbReference type="EC" id="3.2.1.21"/>
    </reaction>
</comment>
<dbReference type="InterPro" id="IPR050288">
    <property type="entry name" value="Cellulose_deg_GH3"/>
</dbReference>
<dbReference type="PRINTS" id="PR00133">
    <property type="entry name" value="GLHYDRLASE3"/>
</dbReference>
<evidence type="ECO:0000256" key="7">
    <source>
        <dbReference type="ARBA" id="ARBA00023001"/>
    </source>
</evidence>
<gene>
    <name evidence="15" type="ORF">BDV98DRAFT_522208</name>
</gene>
<evidence type="ECO:0000256" key="5">
    <source>
        <dbReference type="ARBA" id="ARBA00022729"/>
    </source>
</evidence>
<dbReference type="Gene3D" id="3.40.50.1700">
    <property type="entry name" value="Glycoside hydrolase family 3 C-terminal domain"/>
    <property type="match status" value="1"/>
</dbReference>
<feature type="chain" id="PRO_5022735032" description="beta-glucosidase" evidence="13">
    <location>
        <begin position="18"/>
        <end position="809"/>
    </location>
</feature>
<evidence type="ECO:0000259" key="14">
    <source>
        <dbReference type="PROSITE" id="PS51164"/>
    </source>
</evidence>
<dbReference type="InterPro" id="IPR036881">
    <property type="entry name" value="Glyco_hydro_3_C_sf"/>
</dbReference>
<comment type="similarity">
    <text evidence="3">Belongs to the glycosyl hydrolase 3 family.</text>
</comment>
<evidence type="ECO:0000256" key="10">
    <source>
        <dbReference type="ARBA" id="ARBA00023295"/>
    </source>
</evidence>
<evidence type="ECO:0000256" key="12">
    <source>
        <dbReference type="SAM" id="MobiDB-lite"/>
    </source>
</evidence>
<dbReference type="InterPro" id="IPR035971">
    <property type="entry name" value="CBD_sf"/>
</dbReference>
<dbReference type="Pfam" id="PF01915">
    <property type="entry name" value="Glyco_hydro_3_C"/>
    <property type="match status" value="1"/>
</dbReference>
<dbReference type="SUPFAM" id="SSF57180">
    <property type="entry name" value="Cellulose-binding domain"/>
    <property type="match status" value="1"/>
</dbReference>
<dbReference type="GO" id="GO:0030245">
    <property type="term" value="P:cellulose catabolic process"/>
    <property type="evidence" value="ECO:0007669"/>
    <property type="project" value="UniProtKB-KW"/>
</dbReference>
<dbReference type="Pfam" id="PF00933">
    <property type="entry name" value="Glyco_hydro_3"/>
    <property type="match status" value="1"/>
</dbReference>
<dbReference type="InterPro" id="IPR013783">
    <property type="entry name" value="Ig-like_fold"/>
</dbReference>
<dbReference type="SMART" id="SM00236">
    <property type="entry name" value="fCBD"/>
    <property type="match status" value="1"/>
</dbReference>
<proteinExistence type="inferred from homology"/>
<keyword evidence="16" id="KW-1185">Reference proteome</keyword>
<sequence>MKAILCSLLVLATAVVAQQPTYAQCGGIGWNGGTTCVSGATCTVVNDWYWQCLPGGTGGGGSTTSTTTSSTSTTSTTTTTSSGPALPTANVSPAWQAALTKARAAVAKLSLTEKVNLGTGIQWEKGRCVGNTPAISTINYPGLCLQDGPVGLRFTDLNSVFPSTITVSSTFNRTLMRQVGAGIGAEARGKGINVVLGPMMNLMRAPAAGRNWEGWGGDAYLSGEGAFETIKGIQSEGVQATAKHLINNEQEAFRESSSSVVDDRQQHEAYARPFLRSVQADVASIIPEYTYVNGSWACENDKVLNGIVKNEFGFPGYIVSDWWATHSTLSVNNGLDMTMPGDIALGSGTTYFGQTLINAVNSGSVPVSRIDNMATRILAAWYLTGQDSGFPATNFDGRNLNDPFNKHVNVQGDHKNIIRATGAAGTVLLKNVNNTLPLTTPSSIGIIGNGAGPSSRGPNGYTDRAGTDGVLAIGWGSGTANFPYLITPLDAIKARASGSTVASSLSDSDLNAAAAAAAGKSVALVFITSNSGEGYLEVEGHKGDRNDLKAWHNGDALVARVASVNKNTIVVVNSVGPIIMEPWINHVNVTAVVYSGLPGQEAGNSLVDVLFGAYNPSGRLPFTIGRSIDDYAAKVLYTSNTQVPTITYSEGLLIDYKHFDKKNIQPRFEFGFGLSYTTFGYSAVTVTGSIAGGTRQPNGAGSSLDPWLHTPVVTVQFTLKNTGTVGGHEIPQLYVSLPASANSPTRELRGFDSVFLAAGASTTVSFKLSRFDFSIWSTTAQRYEVPAGTATISVGSSSRSLPLTATIAL</sequence>
<dbReference type="Pfam" id="PF00734">
    <property type="entry name" value="CBM_1"/>
    <property type="match status" value="1"/>
</dbReference>
<dbReference type="GO" id="GO:0008422">
    <property type="term" value="F:beta-glucosidase activity"/>
    <property type="evidence" value="ECO:0007669"/>
    <property type="project" value="UniProtKB-EC"/>
</dbReference>
<dbReference type="EMBL" id="ML178815">
    <property type="protein sequence ID" value="TFL06679.1"/>
    <property type="molecule type" value="Genomic_DNA"/>
</dbReference>
<reference evidence="15 16" key="1">
    <citation type="journal article" date="2019" name="Nat. Ecol. Evol.">
        <title>Megaphylogeny resolves global patterns of mushroom evolution.</title>
        <authorList>
            <person name="Varga T."/>
            <person name="Krizsan K."/>
            <person name="Foldi C."/>
            <person name="Dima B."/>
            <person name="Sanchez-Garcia M."/>
            <person name="Sanchez-Ramirez S."/>
            <person name="Szollosi G.J."/>
            <person name="Szarkandi J.G."/>
            <person name="Papp V."/>
            <person name="Albert L."/>
            <person name="Andreopoulos W."/>
            <person name="Angelini C."/>
            <person name="Antonin V."/>
            <person name="Barry K.W."/>
            <person name="Bougher N.L."/>
            <person name="Buchanan P."/>
            <person name="Buyck B."/>
            <person name="Bense V."/>
            <person name="Catcheside P."/>
            <person name="Chovatia M."/>
            <person name="Cooper J."/>
            <person name="Damon W."/>
            <person name="Desjardin D."/>
            <person name="Finy P."/>
            <person name="Geml J."/>
            <person name="Haridas S."/>
            <person name="Hughes K."/>
            <person name="Justo A."/>
            <person name="Karasinski D."/>
            <person name="Kautmanova I."/>
            <person name="Kiss B."/>
            <person name="Kocsube S."/>
            <person name="Kotiranta H."/>
            <person name="LaButti K.M."/>
            <person name="Lechner B.E."/>
            <person name="Liimatainen K."/>
            <person name="Lipzen A."/>
            <person name="Lukacs Z."/>
            <person name="Mihaltcheva S."/>
            <person name="Morgado L.N."/>
            <person name="Niskanen T."/>
            <person name="Noordeloos M.E."/>
            <person name="Ohm R.A."/>
            <person name="Ortiz-Santana B."/>
            <person name="Ovrebo C."/>
            <person name="Racz N."/>
            <person name="Riley R."/>
            <person name="Savchenko A."/>
            <person name="Shiryaev A."/>
            <person name="Soop K."/>
            <person name="Spirin V."/>
            <person name="Szebenyi C."/>
            <person name="Tomsovsky M."/>
            <person name="Tulloss R.E."/>
            <person name="Uehling J."/>
            <person name="Grigoriev I.V."/>
            <person name="Vagvolgyi C."/>
            <person name="Papp T."/>
            <person name="Martin F.M."/>
            <person name="Miettinen O."/>
            <person name="Hibbett D.S."/>
            <person name="Nagy L.G."/>
        </authorList>
    </citation>
    <scope>NUCLEOTIDE SEQUENCE [LARGE SCALE GENOMIC DNA]</scope>
    <source>
        <strain evidence="15 16">CBS 309.79</strain>
    </source>
</reference>
<evidence type="ECO:0000256" key="1">
    <source>
        <dbReference type="ARBA" id="ARBA00000448"/>
    </source>
</evidence>
<keyword evidence="6" id="KW-0378">Hydrolase</keyword>
<keyword evidence="10" id="KW-0326">Glycosidase</keyword>
<dbReference type="Proteomes" id="UP000305067">
    <property type="component" value="Unassembled WGS sequence"/>
</dbReference>
<dbReference type="EC" id="3.2.1.21" evidence="4"/>
<keyword evidence="11" id="KW-0624">Polysaccharide degradation</keyword>
<dbReference type="InterPro" id="IPR001764">
    <property type="entry name" value="Glyco_hydro_3_N"/>
</dbReference>
<feature type="signal peptide" evidence="13">
    <location>
        <begin position="1"/>
        <end position="17"/>
    </location>
</feature>